<organism evidence="1 2">
    <name type="scientific">Drouetiella hepatica Uher 2000/2452</name>
    <dbReference type="NCBI Taxonomy" id="904376"/>
    <lineage>
        <taxon>Bacteria</taxon>
        <taxon>Bacillati</taxon>
        <taxon>Cyanobacteriota</taxon>
        <taxon>Cyanophyceae</taxon>
        <taxon>Oculatellales</taxon>
        <taxon>Oculatellaceae</taxon>
        <taxon>Drouetiella</taxon>
    </lineage>
</organism>
<evidence type="ECO:0000313" key="1">
    <source>
        <dbReference type="EMBL" id="MBW4659051.1"/>
    </source>
</evidence>
<dbReference type="Proteomes" id="UP000757435">
    <property type="component" value="Unassembled WGS sequence"/>
</dbReference>
<evidence type="ECO:0000313" key="2">
    <source>
        <dbReference type="Proteomes" id="UP000757435"/>
    </source>
</evidence>
<reference evidence="1" key="2">
    <citation type="journal article" date="2022" name="Microbiol. Resour. Announc.">
        <title>Metagenome Sequencing to Explore Phylogenomics of Terrestrial Cyanobacteria.</title>
        <authorList>
            <person name="Ward R.D."/>
            <person name="Stajich J.E."/>
            <person name="Johansen J.R."/>
            <person name="Huntemann M."/>
            <person name="Clum A."/>
            <person name="Foster B."/>
            <person name="Foster B."/>
            <person name="Roux S."/>
            <person name="Palaniappan K."/>
            <person name="Varghese N."/>
            <person name="Mukherjee S."/>
            <person name="Reddy T.B.K."/>
            <person name="Daum C."/>
            <person name="Copeland A."/>
            <person name="Chen I.A."/>
            <person name="Ivanova N.N."/>
            <person name="Kyrpides N.C."/>
            <person name="Shapiro N."/>
            <person name="Eloe-Fadrosh E.A."/>
            <person name="Pietrasiak N."/>
        </authorList>
    </citation>
    <scope>NUCLEOTIDE SEQUENCE</scope>
    <source>
        <strain evidence="1">UHER 2000/2452</strain>
    </source>
</reference>
<reference evidence="1" key="1">
    <citation type="submission" date="2021-05" db="EMBL/GenBank/DDBJ databases">
        <authorList>
            <person name="Pietrasiak N."/>
            <person name="Ward R."/>
            <person name="Stajich J.E."/>
            <person name="Kurbessoian T."/>
        </authorList>
    </citation>
    <scope>NUCLEOTIDE SEQUENCE</scope>
    <source>
        <strain evidence="1">UHER 2000/2452</strain>
    </source>
</reference>
<accession>A0A951QA93</accession>
<dbReference type="EMBL" id="JAHHHD010000009">
    <property type="protein sequence ID" value="MBW4659051.1"/>
    <property type="molecule type" value="Genomic_DNA"/>
</dbReference>
<protein>
    <submittedName>
        <fullName evidence="1">Uncharacterized protein</fullName>
    </submittedName>
</protein>
<dbReference type="AlphaFoldDB" id="A0A951QA93"/>
<gene>
    <name evidence="1" type="ORF">KME15_10275</name>
</gene>
<sequence>MNLPSRSKSKTDPNKVAQVRDWVYNRLPISPDIAVSVNQLICKEPGYPPIKTVIAVMTRPPQQYKIYKPIADLNYSDFHNILRPTCPELD</sequence>
<comment type="caution">
    <text evidence="1">The sequence shown here is derived from an EMBL/GenBank/DDBJ whole genome shotgun (WGS) entry which is preliminary data.</text>
</comment>
<proteinExistence type="predicted"/>
<name>A0A951QA93_9CYAN</name>